<organism evidence="4 5">
    <name type="scientific">Adiantum capillus-veneris</name>
    <name type="common">Maidenhair fern</name>
    <dbReference type="NCBI Taxonomy" id="13818"/>
    <lineage>
        <taxon>Eukaryota</taxon>
        <taxon>Viridiplantae</taxon>
        <taxon>Streptophyta</taxon>
        <taxon>Embryophyta</taxon>
        <taxon>Tracheophyta</taxon>
        <taxon>Polypodiopsida</taxon>
        <taxon>Polypodiidae</taxon>
        <taxon>Polypodiales</taxon>
        <taxon>Pteridineae</taxon>
        <taxon>Pteridaceae</taxon>
        <taxon>Vittarioideae</taxon>
        <taxon>Adiantum</taxon>
    </lineage>
</organism>
<keyword evidence="1" id="KW-0175">Coiled coil</keyword>
<evidence type="ECO:0000313" key="5">
    <source>
        <dbReference type="Proteomes" id="UP000886520"/>
    </source>
</evidence>
<keyword evidence="3" id="KW-0732">Signal</keyword>
<dbReference type="InterPro" id="IPR040348">
    <property type="entry name" value="POLAR-like"/>
</dbReference>
<comment type="caution">
    <text evidence="4">The sequence shown here is derived from an EMBL/GenBank/DDBJ whole genome shotgun (WGS) entry which is preliminary data.</text>
</comment>
<feature type="compositionally biased region" description="Low complexity" evidence="2">
    <location>
        <begin position="46"/>
        <end position="57"/>
    </location>
</feature>
<dbReference type="GO" id="GO:0008356">
    <property type="term" value="P:asymmetric cell division"/>
    <property type="evidence" value="ECO:0007669"/>
    <property type="project" value="InterPro"/>
</dbReference>
<feature type="signal peptide" evidence="3">
    <location>
        <begin position="1"/>
        <end position="16"/>
    </location>
</feature>
<reference evidence="4" key="1">
    <citation type="submission" date="2021-01" db="EMBL/GenBank/DDBJ databases">
        <title>Adiantum capillus-veneris genome.</title>
        <authorList>
            <person name="Fang Y."/>
            <person name="Liao Q."/>
        </authorList>
    </citation>
    <scope>NUCLEOTIDE SEQUENCE</scope>
    <source>
        <strain evidence="4">H3</strain>
        <tissue evidence="4">Leaf</tissue>
    </source>
</reference>
<dbReference type="OrthoDB" id="1916242at2759"/>
<keyword evidence="5" id="KW-1185">Reference proteome</keyword>
<dbReference type="PANTHER" id="PTHR33476">
    <property type="entry name" value="EMB|CAB62613.1"/>
    <property type="match status" value="1"/>
</dbReference>
<accession>A0A9D4UTZ0</accession>
<evidence type="ECO:0000313" key="4">
    <source>
        <dbReference type="EMBL" id="KAI5073801.1"/>
    </source>
</evidence>
<evidence type="ECO:0000256" key="2">
    <source>
        <dbReference type="SAM" id="MobiDB-lite"/>
    </source>
</evidence>
<protein>
    <submittedName>
        <fullName evidence="4">Uncharacterized protein</fullName>
    </submittedName>
</protein>
<dbReference type="AlphaFoldDB" id="A0A9D4UTZ0"/>
<gene>
    <name evidence="4" type="ORF">GOP47_0011814</name>
</gene>
<sequence length="606" mass="68404">MWLLLVVAGTGYLARCWQKSRKFRPGCCLLKCNVTLRSSQGSPAYTPRRGGSTTVGRRGLHKRSQSAREVGRKILHGRKEGKSVTSDLNDNLGFPDKVFDDSLCSEDLATPGEEKTSSLLLCMHGKNHHESFRSNYFCMKNIAANEDPTESASLGQLVHAVPACSDFLRDQVNKDERGHRIPLKLKKMTERACHLLAKVARGFGHRACSKLFKGTTGSSSLRPPNTRDVHVFKYLTHGKPCNRPFSDEKLKKQRFGRYFVHSQHLKELLDVEVFGHCRRCNHLPIPSSSNDPENAISCSADFAGLSMAPSGRYPLVDKVSGDWVDSFETASVFSRPMDCLHSFNEVSYVALGLAMGVLLVTTSRNNELEMILRKNNTLIQELKEEMDSKLERDPLKLLEVEKVPSGTTFANLSCSQKVHLPSEISSWPSRGGKDPSKFFNANNSHEANASFGFDYLEAELEAELQLIELNLSNTEQAECESKQIQFFQNDWQPEGDENGYVDNPEEDDTSYVDIDIYDPVAMHDAGQVHESDFVVPPLELERRLWQVLEQRHEERICELENDLRVTQETVTAKEMEVRWWKDRVLLLMETSLEGKAEVLHPGCLNV</sequence>
<feature type="region of interest" description="Disordered" evidence="2">
    <location>
        <begin position="40"/>
        <end position="69"/>
    </location>
</feature>
<feature type="coiled-coil region" evidence="1">
    <location>
        <begin position="365"/>
        <end position="392"/>
    </location>
</feature>
<dbReference type="Proteomes" id="UP000886520">
    <property type="component" value="Chromosome 11"/>
</dbReference>
<dbReference type="EMBL" id="JABFUD020000011">
    <property type="protein sequence ID" value="KAI5073801.1"/>
    <property type="molecule type" value="Genomic_DNA"/>
</dbReference>
<evidence type="ECO:0000256" key="1">
    <source>
        <dbReference type="SAM" id="Coils"/>
    </source>
</evidence>
<feature type="chain" id="PRO_5039654947" evidence="3">
    <location>
        <begin position="17"/>
        <end position="606"/>
    </location>
</feature>
<dbReference type="PANTHER" id="PTHR33476:SF22">
    <property type="entry name" value="PROTEIN POLAR LOCALIZATION DURING ASYMMETRIC DIVISION AND REDISTRIBUTION"/>
    <property type="match status" value="1"/>
</dbReference>
<evidence type="ECO:0000256" key="3">
    <source>
        <dbReference type="SAM" id="SignalP"/>
    </source>
</evidence>
<proteinExistence type="predicted"/>
<name>A0A9D4UTZ0_ADICA</name>